<gene>
    <name evidence="1" type="ORF">SYNPS1DRAFT_31209</name>
</gene>
<sequence length="157" mass="17722">MDARPKLSLRPSAKLVDTTNIIESPRQEPAIGALRKRKAAVQSSLGLAAKRAKSILPAGHVPPRAPIDVYGDQWMDKQERSFLTWINHEFERAAVTKNFLDHTTTGGSLEHFTLCMEFERICQVARTFYHDEALQSVLSKVNEARRLPSFSLVWCTC</sequence>
<reference evidence="2" key="1">
    <citation type="journal article" date="2018" name="Nat. Microbiol.">
        <title>Leveraging single-cell genomics to expand the fungal tree of life.</title>
        <authorList>
            <person name="Ahrendt S.R."/>
            <person name="Quandt C.A."/>
            <person name="Ciobanu D."/>
            <person name="Clum A."/>
            <person name="Salamov A."/>
            <person name="Andreopoulos B."/>
            <person name="Cheng J.F."/>
            <person name="Woyke T."/>
            <person name="Pelin A."/>
            <person name="Henrissat B."/>
            <person name="Reynolds N.K."/>
            <person name="Benny G.L."/>
            <person name="Smith M.E."/>
            <person name="James T.Y."/>
            <person name="Grigoriev I.V."/>
        </authorList>
    </citation>
    <scope>NUCLEOTIDE SEQUENCE [LARGE SCALE GENOMIC DNA]</scope>
    <source>
        <strain evidence="2">Benny S71-1</strain>
    </source>
</reference>
<dbReference type="EMBL" id="KZ991317">
    <property type="protein sequence ID" value="RKP23093.1"/>
    <property type="molecule type" value="Genomic_DNA"/>
</dbReference>
<name>A0A4P9YT02_9FUNG</name>
<proteinExistence type="predicted"/>
<evidence type="ECO:0000313" key="1">
    <source>
        <dbReference type="EMBL" id="RKP23093.1"/>
    </source>
</evidence>
<dbReference type="AlphaFoldDB" id="A0A4P9YT02"/>
<accession>A0A4P9YT02</accession>
<organism evidence="1 2">
    <name type="scientific">Syncephalis pseudoplumigaleata</name>
    <dbReference type="NCBI Taxonomy" id="1712513"/>
    <lineage>
        <taxon>Eukaryota</taxon>
        <taxon>Fungi</taxon>
        <taxon>Fungi incertae sedis</taxon>
        <taxon>Zoopagomycota</taxon>
        <taxon>Zoopagomycotina</taxon>
        <taxon>Zoopagomycetes</taxon>
        <taxon>Zoopagales</taxon>
        <taxon>Piptocephalidaceae</taxon>
        <taxon>Syncephalis</taxon>
    </lineage>
</organism>
<keyword evidence="2" id="KW-1185">Reference proteome</keyword>
<dbReference type="Proteomes" id="UP000278143">
    <property type="component" value="Unassembled WGS sequence"/>
</dbReference>
<protein>
    <submittedName>
        <fullName evidence="1">Uncharacterized protein</fullName>
    </submittedName>
</protein>
<evidence type="ECO:0000313" key="2">
    <source>
        <dbReference type="Proteomes" id="UP000278143"/>
    </source>
</evidence>